<evidence type="ECO:0000313" key="3">
    <source>
        <dbReference type="EMBL" id="KAL2097077.1"/>
    </source>
</evidence>
<dbReference type="AlphaFoldDB" id="A0ABD1KD38"/>
<evidence type="ECO:0000259" key="2">
    <source>
        <dbReference type="PROSITE" id="PS50853"/>
    </source>
</evidence>
<feature type="chain" id="PRO_5044854351" description="Fibronectin type-III domain-containing protein" evidence="1">
    <location>
        <begin position="25"/>
        <end position="818"/>
    </location>
</feature>
<dbReference type="Gene3D" id="2.60.40.10">
    <property type="entry name" value="Immunoglobulins"/>
    <property type="match status" value="5"/>
</dbReference>
<feature type="signal peptide" evidence="1">
    <location>
        <begin position="1"/>
        <end position="24"/>
    </location>
</feature>
<keyword evidence="1" id="KW-0732">Signal</keyword>
<dbReference type="PROSITE" id="PS50853">
    <property type="entry name" value="FN3"/>
    <property type="match status" value="3"/>
</dbReference>
<evidence type="ECO:0000256" key="1">
    <source>
        <dbReference type="SAM" id="SignalP"/>
    </source>
</evidence>
<feature type="domain" description="Fibronectin type-III" evidence="2">
    <location>
        <begin position="545"/>
        <end position="629"/>
    </location>
</feature>
<gene>
    <name evidence="3" type="ORF">ACEWY4_006284</name>
</gene>
<evidence type="ECO:0000313" key="4">
    <source>
        <dbReference type="Proteomes" id="UP001591681"/>
    </source>
</evidence>
<dbReference type="PANTHER" id="PTHR47135">
    <property type="entry name" value="FIBRONECTIN TYPE III DOMAIN-CONTAINING PROTEIN 7"/>
    <property type="match status" value="1"/>
</dbReference>
<dbReference type="CDD" id="cd00063">
    <property type="entry name" value="FN3"/>
    <property type="match status" value="5"/>
</dbReference>
<reference evidence="3 4" key="1">
    <citation type="submission" date="2024-09" db="EMBL/GenBank/DDBJ databases">
        <title>A chromosome-level genome assembly of Gray's grenadier anchovy, Coilia grayii.</title>
        <authorList>
            <person name="Fu Z."/>
        </authorList>
    </citation>
    <scope>NUCLEOTIDE SEQUENCE [LARGE SCALE GENOMIC DNA]</scope>
    <source>
        <strain evidence="3">G4</strain>
        <tissue evidence="3">Muscle</tissue>
    </source>
</reference>
<feature type="domain" description="Fibronectin type-III" evidence="2">
    <location>
        <begin position="112"/>
        <end position="201"/>
    </location>
</feature>
<keyword evidence="4" id="KW-1185">Reference proteome</keyword>
<protein>
    <recommendedName>
        <fullName evidence="2">Fibronectin type-III domain-containing protein</fullName>
    </recommendedName>
</protein>
<dbReference type="InterPro" id="IPR013783">
    <property type="entry name" value="Ig-like_fold"/>
</dbReference>
<dbReference type="SUPFAM" id="SSF49265">
    <property type="entry name" value="Fibronectin type III"/>
    <property type="match status" value="5"/>
</dbReference>
<organism evidence="3 4">
    <name type="scientific">Coilia grayii</name>
    <name type="common">Gray's grenadier anchovy</name>
    <dbReference type="NCBI Taxonomy" id="363190"/>
    <lineage>
        <taxon>Eukaryota</taxon>
        <taxon>Metazoa</taxon>
        <taxon>Chordata</taxon>
        <taxon>Craniata</taxon>
        <taxon>Vertebrata</taxon>
        <taxon>Euteleostomi</taxon>
        <taxon>Actinopterygii</taxon>
        <taxon>Neopterygii</taxon>
        <taxon>Teleostei</taxon>
        <taxon>Clupei</taxon>
        <taxon>Clupeiformes</taxon>
        <taxon>Clupeoidei</taxon>
        <taxon>Engraulidae</taxon>
        <taxon>Coilinae</taxon>
        <taxon>Coilia</taxon>
    </lineage>
</organism>
<proteinExistence type="predicted"/>
<feature type="domain" description="Fibronectin type-III" evidence="2">
    <location>
        <begin position="202"/>
        <end position="290"/>
    </location>
</feature>
<dbReference type="Proteomes" id="UP001591681">
    <property type="component" value="Unassembled WGS sequence"/>
</dbReference>
<dbReference type="PANTHER" id="PTHR47135:SF1">
    <property type="entry name" value="FIBRONECTIN TYPE III DOMAIN-CONTAINING PROTEIN 7"/>
    <property type="match status" value="1"/>
</dbReference>
<dbReference type="Pfam" id="PF00041">
    <property type="entry name" value="fn3"/>
    <property type="match status" value="2"/>
</dbReference>
<dbReference type="SMART" id="SM00060">
    <property type="entry name" value="FN3"/>
    <property type="match status" value="8"/>
</dbReference>
<dbReference type="EMBL" id="JBHFQA010000006">
    <property type="protein sequence ID" value="KAL2097077.1"/>
    <property type="molecule type" value="Genomic_DNA"/>
</dbReference>
<dbReference type="InterPro" id="IPR036116">
    <property type="entry name" value="FN3_sf"/>
</dbReference>
<name>A0ABD1KD38_9TELE</name>
<accession>A0ABD1KD38</accession>
<sequence>MDPKYFRLLKYMLLSIGLCKICAAQNDITVSVFTVTSRSVTVRWSRYPGANSYRVTAIKKNSNERPVFMTFGGNIVMGSVTSLQPNTAYIMRVEAMDYHTVLSMAETEGLTAPEVPRIIQAYSKQSDSITVEFTDVTGASEYILRAQTLDGQFFREINVSSSPSTIIGLEPYTEYSLNVLSANRGGRSQPSLPVVVRTVVEAMDMNTTSPSNNTIFVSWEPVEHAVLYSLCIIREGSDIRVKVNTTDTNYTFSNLEPGTRYSIKGNAWDSNGNMGDEQTVYQITRPLSPDGVRLYLTPVRTMGMTVSWADVHGADMYIARTSTELNCSSDVENYCVITALSCSQNLTVTVTAENDGGPSNPSDPEDFITFPCPPDSIWVEEPEAGTCSLMWTAVDFADYYIAYVKRDDGSEERCNTTQTVCDFSCLCGFTFFPTVFAYNQAGPSLPGPVLNYTTIPCCPEDVFVSLVSTETLEIRWSAVRGAELYETTAADQTDPIIQCNDTAPVCALSDLTCNRRYSVVVRPCSEIRGCNNTCRPHMQETAPCAPEIVNITQLGLSHVRIQWTAANMAANYTVSVVGPMDSQQCHSSGTSCDITNLPCGTTYEVSAYATTAAGRSLPSYSQTLETEPCCPGNLTVEQVTQAMSQVTWTPGTGARSYITSLTSSKGHAKCHTMSTQCIMGCITCGTNYTVTLEAISKTGHKRECNYHGFSSKPCCPSSVKLYRMANNTLRVYWRSSGNLHSHVADLYGTSSNYTCSPPMGSNYCDVSEIICGEVYTVVVAPLAQDSSKITFCPRRMYSVSCSGNTLGMVIYRGKRSVD</sequence>
<comment type="caution">
    <text evidence="3">The sequence shown here is derived from an EMBL/GenBank/DDBJ whole genome shotgun (WGS) entry which is preliminary data.</text>
</comment>
<dbReference type="InterPro" id="IPR003961">
    <property type="entry name" value="FN3_dom"/>
</dbReference>